<accession>K0ST23</accession>
<sequence>YIQASSVATAQGRRTRLEAPAGRAGPAGPMNARGPGGVLNTQQRGPAFDREHCAGAYAEGAGAAAIEGGRNLP</sequence>
<evidence type="ECO:0000313" key="3">
    <source>
        <dbReference type="Proteomes" id="UP000266841"/>
    </source>
</evidence>
<comment type="caution">
    <text evidence="2">The sequence shown here is derived from an EMBL/GenBank/DDBJ whole genome shotgun (WGS) entry which is preliminary data.</text>
</comment>
<name>K0ST23_THAOC</name>
<feature type="region of interest" description="Disordered" evidence="1">
    <location>
        <begin position="1"/>
        <end position="47"/>
    </location>
</feature>
<protein>
    <submittedName>
        <fullName evidence="2">Uncharacterized protein</fullName>
    </submittedName>
</protein>
<organism evidence="2 3">
    <name type="scientific">Thalassiosira oceanica</name>
    <name type="common">Marine diatom</name>
    <dbReference type="NCBI Taxonomy" id="159749"/>
    <lineage>
        <taxon>Eukaryota</taxon>
        <taxon>Sar</taxon>
        <taxon>Stramenopiles</taxon>
        <taxon>Ochrophyta</taxon>
        <taxon>Bacillariophyta</taxon>
        <taxon>Coscinodiscophyceae</taxon>
        <taxon>Thalassiosirophycidae</taxon>
        <taxon>Thalassiosirales</taxon>
        <taxon>Thalassiosiraceae</taxon>
        <taxon>Thalassiosira</taxon>
    </lineage>
</organism>
<dbReference type="EMBL" id="AGNL01019988">
    <property type="protein sequence ID" value="EJK61442.1"/>
    <property type="molecule type" value="Genomic_DNA"/>
</dbReference>
<gene>
    <name evidence="2" type="ORF">THAOC_18071</name>
</gene>
<evidence type="ECO:0000256" key="1">
    <source>
        <dbReference type="SAM" id="MobiDB-lite"/>
    </source>
</evidence>
<feature type="compositionally biased region" description="Low complexity" evidence="1">
    <location>
        <begin position="19"/>
        <end position="33"/>
    </location>
</feature>
<proteinExistence type="predicted"/>
<dbReference type="Proteomes" id="UP000266841">
    <property type="component" value="Unassembled WGS sequence"/>
</dbReference>
<feature type="non-terminal residue" evidence="2">
    <location>
        <position position="1"/>
    </location>
</feature>
<keyword evidence="3" id="KW-1185">Reference proteome</keyword>
<evidence type="ECO:0000313" key="2">
    <source>
        <dbReference type="EMBL" id="EJK61442.1"/>
    </source>
</evidence>
<reference evidence="2 3" key="1">
    <citation type="journal article" date="2012" name="Genome Biol.">
        <title>Genome and low-iron response of an oceanic diatom adapted to chronic iron limitation.</title>
        <authorList>
            <person name="Lommer M."/>
            <person name="Specht M."/>
            <person name="Roy A.S."/>
            <person name="Kraemer L."/>
            <person name="Andreson R."/>
            <person name="Gutowska M.A."/>
            <person name="Wolf J."/>
            <person name="Bergner S.V."/>
            <person name="Schilhabel M.B."/>
            <person name="Klostermeier U.C."/>
            <person name="Beiko R.G."/>
            <person name="Rosenstiel P."/>
            <person name="Hippler M."/>
            <person name="Laroche J."/>
        </authorList>
    </citation>
    <scope>NUCLEOTIDE SEQUENCE [LARGE SCALE GENOMIC DNA]</scope>
    <source>
        <strain evidence="2 3">CCMP1005</strain>
    </source>
</reference>
<dbReference type="AlphaFoldDB" id="K0ST23"/>